<dbReference type="GO" id="GO:0019674">
    <property type="term" value="P:NAD+ metabolic process"/>
    <property type="evidence" value="ECO:0007669"/>
    <property type="project" value="InterPro"/>
</dbReference>
<dbReference type="InterPro" id="IPR017438">
    <property type="entry name" value="ATP-NAD_kinase_N"/>
</dbReference>
<organism evidence="9 10">
    <name type="scientific">Methanosalsum natronophilum</name>
    <dbReference type="NCBI Taxonomy" id="768733"/>
    <lineage>
        <taxon>Archaea</taxon>
        <taxon>Methanobacteriati</taxon>
        <taxon>Methanobacteriota</taxon>
        <taxon>Stenosarchaea group</taxon>
        <taxon>Methanomicrobia</taxon>
        <taxon>Methanosarcinales</taxon>
        <taxon>Methanosarcinaceae</taxon>
        <taxon>Methanosalsum</taxon>
    </lineage>
</organism>
<dbReference type="Gene3D" id="3.40.50.10330">
    <property type="entry name" value="Probable inorganic polyphosphate/atp-NAD kinase, domain 1"/>
    <property type="match status" value="1"/>
</dbReference>
<evidence type="ECO:0000256" key="5">
    <source>
        <dbReference type="ARBA" id="ARBA00022840"/>
    </source>
</evidence>
<feature type="binding site" evidence="8">
    <location>
        <begin position="142"/>
        <end position="143"/>
    </location>
    <ligand>
        <name>NAD(+)</name>
        <dbReference type="ChEBI" id="CHEBI:57540"/>
    </ligand>
</feature>
<dbReference type="GO" id="GO:0006741">
    <property type="term" value="P:NADP+ biosynthetic process"/>
    <property type="evidence" value="ECO:0007669"/>
    <property type="project" value="UniProtKB-UniRule"/>
</dbReference>
<evidence type="ECO:0000256" key="2">
    <source>
        <dbReference type="ARBA" id="ARBA00022679"/>
    </source>
</evidence>
<evidence type="ECO:0000256" key="3">
    <source>
        <dbReference type="ARBA" id="ARBA00022741"/>
    </source>
</evidence>
<dbReference type="PANTHER" id="PTHR20275:SF43">
    <property type="entry name" value="BIFUNCTIONAL NADP PHOSPHATASE_NAD KINASE"/>
    <property type="match status" value="1"/>
</dbReference>
<feature type="binding site" evidence="8">
    <location>
        <position position="153"/>
    </location>
    <ligand>
        <name>NAD(+)</name>
        <dbReference type="ChEBI" id="CHEBI:57540"/>
    </ligand>
</feature>
<dbReference type="HAMAP" id="MF_00361">
    <property type="entry name" value="NAD_kinase"/>
    <property type="match status" value="1"/>
</dbReference>
<dbReference type="GO" id="GO:0005524">
    <property type="term" value="F:ATP binding"/>
    <property type="evidence" value="ECO:0007669"/>
    <property type="project" value="UniProtKB-KW"/>
</dbReference>
<comment type="catalytic activity">
    <reaction evidence="8">
        <text>NAD(+) + ATP = ADP + NADP(+) + H(+)</text>
        <dbReference type="Rhea" id="RHEA:18629"/>
        <dbReference type="ChEBI" id="CHEBI:15378"/>
        <dbReference type="ChEBI" id="CHEBI:30616"/>
        <dbReference type="ChEBI" id="CHEBI:57540"/>
        <dbReference type="ChEBI" id="CHEBI:58349"/>
        <dbReference type="ChEBI" id="CHEBI:456216"/>
        <dbReference type="EC" id="2.7.1.23"/>
    </reaction>
</comment>
<feature type="binding site" evidence="8">
    <location>
        <begin position="183"/>
        <end position="188"/>
    </location>
    <ligand>
        <name>NAD(+)</name>
        <dbReference type="ChEBI" id="CHEBI:57540"/>
    </ligand>
</feature>
<feature type="binding site" evidence="8">
    <location>
        <position position="79"/>
    </location>
    <ligand>
        <name>NAD(+)</name>
        <dbReference type="ChEBI" id="CHEBI:57540"/>
    </ligand>
</feature>
<keyword evidence="2 8" id="KW-0808">Transferase</keyword>
<evidence type="ECO:0000256" key="6">
    <source>
        <dbReference type="ARBA" id="ARBA00022857"/>
    </source>
</evidence>
<feature type="binding site" evidence="8">
    <location>
        <position position="172"/>
    </location>
    <ligand>
        <name>NAD(+)</name>
        <dbReference type="ChEBI" id="CHEBI:57540"/>
    </ligand>
</feature>
<proteinExistence type="inferred from homology"/>
<dbReference type="InterPro" id="IPR017437">
    <property type="entry name" value="ATP-NAD_kinase_PpnK-typ_C"/>
</dbReference>
<gene>
    <name evidence="8" type="primary">nadK</name>
    <name evidence="9" type="ORF">D5R95_07020</name>
</gene>
<dbReference type="GO" id="GO:0046872">
    <property type="term" value="F:metal ion binding"/>
    <property type="evidence" value="ECO:0007669"/>
    <property type="project" value="UniProtKB-UniRule"/>
</dbReference>
<dbReference type="Pfam" id="PF01513">
    <property type="entry name" value="NAD_kinase"/>
    <property type="match status" value="1"/>
</dbReference>
<dbReference type="Pfam" id="PF20143">
    <property type="entry name" value="NAD_kinase_C"/>
    <property type="match status" value="1"/>
</dbReference>
<keyword evidence="1 8" id="KW-0963">Cytoplasm</keyword>
<comment type="cofactor">
    <cofactor evidence="8">
        <name>a divalent metal cation</name>
        <dbReference type="ChEBI" id="CHEBI:60240"/>
    </cofactor>
</comment>
<accession>A0A3R7VWX0</accession>
<comment type="caution">
    <text evidence="8">Lacks conserved residue(s) required for the propagation of feature annotation.</text>
</comment>
<dbReference type="Gene3D" id="2.60.200.30">
    <property type="entry name" value="Probable inorganic polyphosphate/atp-NAD kinase, domain 2"/>
    <property type="match status" value="1"/>
</dbReference>
<feature type="binding site" evidence="8">
    <location>
        <position position="207"/>
    </location>
    <ligand>
        <name>NAD(+)</name>
        <dbReference type="ChEBI" id="CHEBI:57540"/>
    </ligand>
</feature>
<feature type="binding site" evidence="8">
    <location>
        <begin position="74"/>
        <end position="75"/>
    </location>
    <ligand>
        <name>NAD(+)</name>
        <dbReference type="ChEBI" id="CHEBI:57540"/>
    </ligand>
</feature>
<dbReference type="PANTHER" id="PTHR20275">
    <property type="entry name" value="NAD KINASE"/>
    <property type="match status" value="1"/>
</dbReference>
<reference evidence="9 10" key="1">
    <citation type="submission" date="2018-08" db="EMBL/GenBank/DDBJ databases">
        <title>The metabolism and importance of syntrophic acetate oxidation coupled to methane or sulfide production in haloalkaline environments.</title>
        <authorList>
            <person name="Timmers P.H.A."/>
            <person name="Vavourakis C.D."/>
            <person name="Sorokin D.Y."/>
            <person name="Sinninghe Damste J.S."/>
            <person name="Muyzer G."/>
            <person name="Stams A.J.M."/>
            <person name="Plugge C.M."/>
        </authorList>
    </citation>
    <scope>NUCLEOTIDE SEQUENCE [LARGE SCALE GENOMIC DNA]</scope>
    <source>
        <strain evidence="9">MSAO_Arc3</strain>
    </source>
</reference>
<evidence type="ECO:0000313" key="10">
    <source>
        <dbReference type="Proteomes" id="UP000284763"/>
    </source>
</evidence>
<name>A0A3R7VWX0_9EURY</name>
<dbReference type="Proteomes" id="UP000284763">
    <property type="component" value="Unassembled WGS sequence"/>
</dbReference>
<dbReference type="AlphaFoldDB" id="A0A3R7VWX0"/>
<evidence type="ECO:0000256" key="1">
    <source>
        <dbReference type="ARBA" id="ARBA00022490"/>
    </source>
</evidence>
<dbReference type="InterPro" id="IPR002504">
    <property type="entry name" value="NADK"/>
</dbReference>
<keyword evidence="7 8" id="KW-0520">NAD</keyword>
<evidence type="ECO:0000256" key="7">
    <source>
        <dbReference type="ARBA" id="ARBA00023027"/>
    </source>
</evidence>
<comment type="function">
    <text evidence="8">Involved in the regulation of the intracellular balance of NAD and NADP, and is a key enzyme in the biosynthesis of NADP. Catalyzes specifically the phosphorylation on 2'-hydroxyl of the adenosine moiety of NAD to yield NADP.</text>
</comment>
<comment type="caution">
    <text evidence="9">The sequence shown here is derived from an EMBL/GenBank/DDBJ whole genome shotgun (WGS) entry which is preliminary data.</text>
</comment>
<comment type="similarity">
    <text evidence="8">Belongs to the NAD kinase family.</text>
</comment>
<feature type="binding site" evidence="8">
    <location>
        <position position="170"/>
    </location>
    <ligand>
        <name>NAD(+)</name>
        <dbReference type="ChEBI" id="CHEBI:57540"/>
    </ligand>
</feature>
<dbReference type="EMBL" id="QZAB01000438">
    <property type="protein sequence ID" value="RQD82588.1"/>
    <property type="molecule type" value="Genomic_DNA"/>
</dbReference>
<keyword evidence="5 8" id="KW-0067">ATP-binding</keyword>
<keyword evidence="6 8" id="KW-0521">NADP</keyword>
<dbReference type="GO" id="GO:0005737">
    <property type="term" value="C:cytoplasm"/>
    <property type="evidence" value="ECO:0007669"/>
    <property type="project" value="UniProtKB-SubCell"/>
</dbReference>
<feature type="binding site" evidence="8">
    <location>
        <position position="242"/>
    </location>
    <ligand>
        <name>NAD(+)</name>
        <dbReference type="ChEBI" id="CHEBI:57540"/>
    </ligand>
</feature>
<evidence type="ECO:0000256" key="4">
    <source>
        <dbReference type="ARBA" id="ARBA00022777"/>
    </source>
</evidence>
<dbReference type="EC" id="2.7.1.23" evidence="8"/>
<evidence type="ECO:0000313" key="9">
    <source>
        <dbReference type="EMBL" id="RQD82588.1"/>
    </source>
</evidence>
<dbReference type="SUPFAM" id="SSF111331">
    <property type="entry name" value="NAD kinase/diacylglycerol kinase-like"/>
    <property type="match status" value="1"/>
</dbReference>
<keyword evidence="3 8" id="KW-0547">Nucleotide-binding</keyword>
<sequence>MAIIKKIAIVAKSDSQAAIGIAQNILEKFSDVVEIILSPSTARSLSLSSLRVPIVPIKSMRYEGAEVLICIGGDGTVLRSISKMEDPLPILGINVGTLGFLVDVSPHEALNTIERILSGFTYNERLRLDVKFNGEKLPSATNEAVLITGRPAKILTFKIQVDQCEMEELRADGVVFATPTGSTAYAMSAGGPIVDPRVDAAVIVPLAPFKLSARPWVVPADSILKIRVTIPEKKAAIVIDGQYTYHVSEKDEVFLTEAKNPARFVDSSLISFYEKVQNKLM</sequence>
<feature type="active site" description="Proton acceptor" evidence="8">
    <location>
        <position position="74"/>
    </location>
</feature>
<comment type="subcellular location">
    <subcellularLocation>
        <location evidence="8">Cytoplasm</location>
    </subcellularLocation>
</comment>
<dbReference type="GO" id="GO:0003951">
    <property type="term" value="F:NAD+ kinase activity"/>
    <property type="evidence" value="ECO:0007669"/>
    <property type="project" value="UniProtKB-UniRule"/>
</dbReference>
<keyword evidence="4 8" id="KW-0418">Kinase</keyword>
<dbReference type="InterPro" id="IPR016064">
    <property type="entry name" value="NAD/diacylglycerol_kinase_sf"/>
</dbReference>
<protein>
    <recommendedName>
        <fullName evidence="8">NAD kinase</fullName>
        <ecNumber evidence="8">2.7.1.23</ecNumber>
    </recommendedName>
    <alternativeName>
        <fullName evidence="8">ATP-dependent NAD kinase</fullName>
    </alternativeName>
</protein>
<evidence type="ECO:0000256" key="8">
    <source>
        <dbReference type="HAMAP-Rule" id="MF_00361"/>
    </source>
</evidence>